<accession>A0A328Y7N1</accession>
<evidence type="ECO:0000313" key="5">
    <source>
        <dbReference type="Proteomes" id="UP000248840"/>
    </source>
</evidence>
<dbReference type="EMBL" id="QLSZ01000012">
    <property type="protein sequence ID" value="RAR70091.1"/>
    <property type="molecule type" value="Genomic_DNA"/>
</dbReference>
<feature type="compositionally biased region" description="Polar residues" evidence="2">
    <location>
        <begin position="161"/>
        <end position="175"/>
    </location>
</feature>
<feature type="coiled-coil region" evidence="1">
    <location>
        <begin position="257"/>
        <end position="298"/>
    </location>
</feature>
<comment type="caution">
    <text evidence="4">The sequence shown here is derived from an EMBL/GenBank/DDBJ whole genome shotgun (WGS) entry which is preliminary data.</text>
</comment>
<evidence type="ECO:0000256" key="3">
    <source>
        <dbReference type="SAM" id="SignalP"/>
    </source>
</evidence>
<keyword evidence="5" id="KW-1185">Reference proteome</keyword>
<evidence type="ECO:0000256" key="1">
    <source>
        <dbReference type="SAM" id="Coils"/>
    </source>
</evidence>
<proteinExistence type="predicted"/>
<sequence length="300" mass="34536">MSKNKIFWLFAFAMMSLNNLSLFAQDEKSFSLSDSDLHKEDIVMNWNKKTPESEMKEDVKALSEKGITIKFSGVKRNANDEITALKLEYSDRKGNKGSMEYNNQKPIPAITFYKNGEEIGFGEPNQFNNMIAGNDFMNGFTNPQDILKQFQLGRNNPNAQSFSFSFPNDGTGTAKSKSKIMIQKDGKKPLVIEDGKVVEGADDYSPEEIEKIKEENKIQQFDFSDKGNFNQEFDFRNQEGLDNFKQQMEQMRKNMPQNDVDNDMEQTKKEMIQAKEELIKAKEELEKAKKELQKTSKTKK</sequence>
<keyword evidence="1" id="KW-0175">Coiled coil</keyword>
<feature type="chain" id="PRO_5016424136" evidence="3">
    <location>
        <begin position="25"/>
        <end position="300"/>
    </location>
</feature>
<dbReference type="AlphaFoldDB" id="A0A328Y7N1"/>
<protein>
    <submittedName>
        <fullName evidence="4">Uncharacterized protein</fullName>
    </submittedName>
</protein>
<organism evidence="4 5">
    <name type="scientific">Flavobacterium aciduliphilum</name>
    <dbReference type="NCBI Taxonomy" id="1101402"/>
    <lineage>
        <taxon>Bacteria</taxon>
        <taxon>Pseudomonadati</taxon>
        <taxon>Bacteroidota</taxon>
        <taxon>Flavobacteriia</taxon>
        <taxon>Flavobacteriales</taxon>
        <taxon>Flavobacteriaceae</taxon>
        <taxon>Flavobacterium</taxon>
    </lineage>
</organism>
<evidence type="ECO:0000313" key="4">
    <source>
        <dbReference type="EMBL" id="RAR70091.1"/>
    </source>
</evidence>
<keyword evidence="3" id="KW-0732">Signal</keyword>
<evidence type="ECO:0000256" key="2">
    <source>
        <dbReference type="SAM" id="MobiDB-lite"/>
    </source>
</evidence>
<feature type="region of interest" description="Disordered" evidence="2">
    <location>
        <begin position="161"/>
        <end position="180"/>
    </location>
</feature>
<reference evidence="4 5" key="1">
    <citation type="submission" date="2018-06" db="EMBL/GenBank/DDBJ databases">
        <title>Genomic Encyclopedia of Archaeal and Bacterial Type Strains, Phase II (KMG-II): from individual species to whole genera.</title>
        <authorList>
            <person name="Goeker M."/>
        </authorList>
    </citation>
    <scope>NUCLEOTIDE SEQUENCE [LARGE SCALE GENOMIC DNA]</scope>
    <source>
        <strain evidence="4 5">DSM 25663</strain>
    </source>
</reference>
<name>A0A328Y7N1_9FLAO</name>
<gene>
    <name evidence="4" type="ORF">CLV55_1123</name>
</gene>
<dbReference type="Proteomes" id="UP000248840">
    <property type="component" value="Unassembled WGS sequence"/>
</dbReference>
<dbReference type="RefSeq" id="WP_112113917.1">
    <property type="nucleotide sequence ID" value="NZ_QLSZ01000012.1"/>
</dbReference>
<feature type="signal peptide" evidence="3">
    <location>
        <begin position="1"/>
        <end position="24"/>
    </location>
</feature>
<dbReference type="OrthoDB" id="1158736at2"/>